<dbReference type="InterPro" id="IPR025424">
    <property type="entry name" value="YrhK_domain"/>
</dbReference>
<evidence type="ECO:0000313" key="3">
    <source>
        <dbReference type="EMBL" id="MFD2673503.1"/>
    </source>
</evidence>
<keyword evidence="1" id="KW-0472">Membrane</keyword>
<feature type="domain" description="YrhK" evidence="2">
    <location>
        <begin position="34"/>
        <end position="89"/>
    </location>
</feature>
<feature type="transmembrane region" description="Helical" evidence="1">
    <location>
        <begin position="66"/>
        <end position="84"/>
    </location>
</feature>
<dbReference type="EMBL" id="JBHUMM010000044">
    <property type="protein sequence ID" value="MFD2673503.1"/>
    <property type="molecule type" value="Genomic_DNA"/>
</dbReference>
<reference evidence="4" key="1">
    <citation type="journal article" date="2019" name="Int. J. Syst. Evol. Microbiol.">
        <title>The Global Catalogue of Microorganisms (GCM) 10K type strain sequencing project: providing services to taxonomists for standard genome sequencing and annotation.</title>
        <authorList>
            <consortium name="The Broad Institute Genomics Platform"/>
            <consortium name="The Broad Institute Genome Sequencing Center for Infectious Disease"/>
            <person name="Wu L."/>
            <person name="Ma J."/>
        </authorList>
    </citation>
    <scope>NUCLEOTIDE SEQUENCE [LARGE SCALE GENOMIC DNA]</scope>
    <source>
        <strain evidence="4">KCTC 33676</strain>
    </source>
</reference>
<evidence type="ECO:0000313" key="4">
    <source>
        <dbReference type="Proteomes" id="UP001597497"/>
    </source>
</evidence>
<evidence type="ECO:0000256" key="1">
    <source>
        <dbReference type="SAM" id="Phobius"/>
    </source>
</evidence>
<proteinExistence type="predicted"/>
<sequence length="116" mass="13543">MSAHPHPSRQDPQTEIEPYDLVLTFRNHRLVIKNRYEMASISNDMLIAIAFLAGSIFSFFSSYQLIGTWLYIFGSVQLVVRPCIRIARRMHLQRIQDEKTVQWEQRSESSEAQDVS</sequence>
<evidence type="ECO:0000259" key="2">
    <source>
        <dbReference type="Pfam" id="PF14145"/>
    </source>
</evidence>
<accession>A0ABW5REI0</accession>
<comment type="caution">
    <text evidence="3">The sequence shown here is derived from an EMBL/GenBank/DDBJ whole genome shotgun (WGS) entry which is preliminary data.</text>
</comment>
<dbReference type="Proteomes" id="UP001597497">
    <property type="component" value="Unassembled WGS sequence"/>
</dbReference>
<keyword evidence="4" id="KW-1185">Reference proteome</keyword>
<name>A0ABW5REI0_9BACL</name>
<feature type="transmembrane region" description="Helical" evidence="1">
    <location>
        <begin position="41"/>
        <end position="60"/>
    </location>
</feature>
<dbReference type="Pfam" id="PF14145">
    <property type="entry name" value="YrhK"/>
    <property type="match status" value="1"/>
</dbReference>
<dbReference type="RefSeq" id="WP_379931088.1">
    <property type="nucleotide sequence ID" value="NZ_JBHUMM010000044.1"/>
</dbReference>
<keyword evidence="1" id="KW-1133">Transmembrane helix</keyword>
<organism evidence="3 4">
    <name type="scientific">Marinicrinis sediminis</name>
    <dbReference type="NCBI Taxonomy" id="1652465"/>
    <lineage>
        <taxon>Bacteria</taxon>
        <taxon>Bacillati</taxon>
        <taxon>Bacillota</taxon>
        <taxon>Bacilli</taxon>
        <taxon>Bacillales</taxon>
        <taxon>Paenibacillaceae</taxon>
    </lineage>
</organism>
<protein>
    <submittedName>
        <fullName evidence="3">YrhK family protein</fullName>
    </submittedName>
</protein>
<gene>
    <name evidence="3" type="ORF">ACFSUC_18295</name>
</gene>
<keyword evidence="1" id="KW-0812">Transmembrane</keyword>